<reference evidence="6" key="1">
    <citation type="submission" date="2025-08" db="UniProtKB">
        <authorList>
            <consortium name="Ensembl"/>
        </authorList>
    </citation>
    <scope>IDENTIFICATION</scope>
</reference>
<dbReference type="GO" id="GO:0045944">
    <property type="term" value="P:positive regulation of transcription by RNA polymerase II"/>
    <property type="evidence" value="ECO:0007669"/>
    <property type="project" value="TreeGrafter"/>
</dbReference>
<protein>
    <submittedName>
        <fullName evidence="6">BRCA1 DNA repair associated</fullName>
    </submittedName>
</protein>
<evidence type="ECO:0000256" key="3">
    <source>
        <dbReference type="ARBA" id="ARBA00022763"/>
    </source>
</evidence>
<dbReference type="GeneTree" id="ENSGT00440000034289"/>
<dbReference type="AlphaFoldDB" id="A0A3Q2YEX5"/>
<keyword evidence="4" id="KW-0234">DNA repair</keyword>
<dbReference type="PANTHER" id="PTHR13763">
    <property type="entry name" value="BREAST CANCER TYPE 1 SUSCEPTIBILITY PROTEIN BRCA1"/>
    <property type="match status" value="1"/>
</dbReference>
<keyword evidence="2" id="KW-0677">Repeat</keyword>
<dbReference type="GO" id="GO:0000724">
    <property type="term" value="P:double-strand break repair via homologous recombination"/>
    <property type="evidence" value="ECO:0007669"/>
    <property type="project" value="TreeGrafter"/>
</dbReference>
<keyword evidence="3" id="KW-0227">DNA damage</keyword>
<dbReference type="Gene3D" id="3.40.50.10190">
    <property type="entry name" value="BRCT domain"/>
    <property type="match status" value="1"/>
</dbReference>
<dbReference type="SUPFAM" id="SSF52113">
    <property type="entry name" value="BRCT domain"/>
    <property type="match status" value="1"/>
</dbReference>
<evidence type="ECO:0000313" key="6">
    <source>
        <dbReference type="Ensembl" id="ENSHCOP00000016654.1"/>
    </source>
</evidence>
<dbReference type="Ensembl" id="ENSHCOT00000028571.1">
    <property type="protein sequence ID" value="ENSHCOP00000016654.1"/>
    <property type="gene ID" value="ENSHCOG00000020464.1"/>
</dbReference>
<name>A0A3Q2YEX5_HIPCM</name>
<dbReference type="GO" id="GO:0043009">
    <property type="term" value="P:chordate embryonic development"/>
    <property type="evidence" value="ECO:0007669"/>
    <property type="project" value="TreeGrafter"/>
</dbReference>
<accession>A0A3Q2YEX5</accession>
<dbReference type="GO" id="GO:0031436">
    <property type="term" value="C:BRCA1-BARD1 complex"/>
    <property type="evidence" value="ECO:0007669"/>
    <property type="project" value="TreeGrafter"/>
</dbReference>
<evidence type="ECO:0000313" key="7">
    <source>
        <dbReference type="Proteomes" id="UP000264820"/>
    </source>
</evidence>
<evidence type="ECO:0000256" key="4">
    <source>
        <dbReference type="ARBA" id="ARBA00023204"/>
    </source>
</evidence>
<evidence type="ECO:0000256" key="2">
    <source>
        <dbReference type="ARBA" id="ARBA00022737"/>
    </source>
</evidence>
<comment type="subcellular location">
    <subcellularLocation>
        <location evidence="1">Nucleus</location>
    </subcellularLocation>
</comment>
<keyword evidence="7" id="KW-1185">Reference proteome</keyword>
<evidence type="ECO:0000256" key="5">
    <source>
        <dbReference type="ARBA" id="ARBA00023242"/>
    </source>
</evidence>
<dbReference type="PANTHER" id="PTHR13763:SF0">
    <property type="entry name" value="BREAST CANCER TYPE 1 SUSCEPTIBILITY PROTEIN"/>
    <property type="match status" value="1"/>
</dbReference>
<dbReference type="GO" id="GO:0070531">
    <property type="term" value="C:BRCA1-A complex"/>
    <property type="evidence" value="ECO:0007669"/>
    <property type="project" value="TreeGrafter"/>
</dbReference>
<dbReference type="Proteomes" id="UP000264820">
    <property type="component" value="Unplaced"/>
</dbReference>
<organism evidence="6 7">
    <name type="scientific">Hippocampus comes</name>
    <name type="common">Tiger tail seahorse</name>
    <dbReference type="NCBI Taxonomy" id="109280"/>
    <lineage>
        <taxon>Eukaryota</taxon>
        <taxon>Metazoa</taxon>
        <taxon>Chordata</taxon>
        <taxon>Craniata</taxon>
        <taxon>Vertebrata</taxon>
        <taxon>Euteleostomi</taxon>
        <taxon>Actinopterygii</taxon>
        <taxon>Neopterygii</taxon>
        <taxon>Teleostei</taxon>
        <taxon>Neoteleostei</taxon>
        <taxon>Acanthomorphata</taxon>
        <taxon>Syngnathiaria</taxon>
        <taxon>Syngnathiformes</taxon>
        <taxon>Syngnathoidei</taxon>
        <taxon>Syngnathidae</taxon>
        <taxon>Hippocampus</taxon>
    </lineage>
</organism>
<dbReference type="GO" id="GO:0007095">
    <property type="term" value="P:mitotic G2 DNA damage checkpoint signaling"/>
    <property type="evidence" value="ECO:0007669"/>
    <property type="project" value="TreeGrafter"/>
</dbReference>
<evidence type="ECO:0000256" key="1">
    <source>
        <dbReference type="ARBA" id="ARBA00004123"/>
    </source>
</evidence>
<keyword evidence="5" id="KW-0539">Nucleus</keyword>
<dbReference type="GO" id="GO:0004842">
    <property type="term" value="F:ubiquitin-protein transferase activity"/>
    <property type="evidence" value="ECO:0007669"/>
    <property type="project" value="TreeGrafter"/>
</dbReference>
<dbReference type="InterPro" id="IPR036420">
    <property type="entry name" value="BRCT_dom_sf"/>
</dbReference>
<proteinExistence type="predicted"/>
<reference evidence="6" key="2">
    <citation type="submission" date="2025-09" db="UniProtKB">
        <authorList>
            <consortium name="Ensembl"/>
        </authorList>
    </citation>
    <scope>IDENTIFICATION</scope>
</reference>
<sequence length="186" mass="20756">LDEQLVCERTLKYFLGIAGRKWVVSFQWIAECFNLFEVRGDVVNGSDHLGPKRARTTADDNVSAQLGANETWKPGQEMEWMVQQCGATVVKDPLVLDSTRVSLSLRKRAAHILSHSRKPFGDAGLLWDVLHGLSVALSLLRIPSPHMVHVQDGVLFKSSTRLHVVRVSEALAPPPPCQHCNYDDYS</sequence>
<dbReference type="InterPro" id="IPR031099">
    <property type="entry name" value="BRCA1-associated"/>
</dbReference>